<dbReference type="SUPFAM" id="SSF49764">
    <property type="entry name" value="HSP20-like chaperones"/>
    <property type="match status" value="1"/>
</dbReference>
<dbReference type="AlphaFoldDB" id="A0AAU7CSJ8"/>
<feature type="region of interest" description="Disordered" evidence="3">
    <location>
        <begin position="1"/>
        <end position="40"/>
    </location>
</feature>
<dbReference type="InterPro" id="IPR031107">
    <property type="entry name" value="Small_HSP"/>
</dbReference>
<dbReference type="RefSeq" id="WP_406700698.1">
    <property type="nucleotide sequence ID" value="NZ_CP155447.1"/>
</dbReference>
<dbReference type="Pfam" id="PF00011">
    <property type="entry name" value="HSP20"/>
    <property type="match status" value="1"/>
</dbReference>
<reference evidence="5" key="1">
    <citation type="submission" date="2024-05" db="EMBL/GenBank/DDBJ databases">
        <title>Planctomycetes of the genus Singulisphaera possess chitinolytic capabilities.</title>
        <authorList>
            <person name="Ivanova A."/>
        </authorList>
    </citation>
    <scope>NUCLEOTIDE SEQUENCE</scope>
    <source>
        <strain evidence="5">Ch08T</strain>
    </source>
</reference>
<evidence type="ECO:0000256" key="3">
    <source>
        <dbReference type="SAM" id="MobiDB-lite"/>
    </source>
</evidence>
<evidence type="ECO:0000313" key="5">
    <source>
        <dbReference type="EMBL" id="XBH07862.1"/>
    </source>
</evidence>
<evidence type="ECO:0000256" key="2">
    <source>
        <dbReference type="RuleBase" id="RU003616"/>
    </source>
</evidence>
<evidence type="ECO:0000256" key="1">
    <source>
        <dbReference type="PROSITE-ProRule" id="PRU00285"/>
    </source>
</evidence>
<evidence type="ECO:0000259" key="4">
    <source>
        <dbReference type="PROSITE" id="PS01031"/>
    </source>
</evidence>
<organism evidence="5">
    <name type="scientific">Singulisphaera sp. Ch08</name>
    <dbReference type="NCBI Taxonomy" id="3120278"/>
    <lineage>
        <taxon>Bacteria</taxon>
        <taxon>Pseudomonadati</taxon>
        <taxon>Planctomycetota</taxon>
        <taxon>Planctomycetia</taxon>
        <taxon>Isosphaerales</taxon>
        <taxon>Isosphaeraceae</taxon>
        <taxon>Singulisphaera</taxon>
    </lineage>
</organism>
<dbReference type="CDD" id="cd06464">
    <property type="entry name" value="ACD_sHsps-like"/>
    <property type="match status" value="1"/>
</dbReference>
<dbReference type="Gene3D" id="2.60.40.790">
    <property type="match status" value="1"/>
</dbReference>
<feature type="domain" description="SHSP" evidence="4">
    <location>
        <begin position="32"/>
        <end position="142"/>
    </location>
</feature>
<comment type="similarity">
    <text evidence="1 2">Belongs to the small heat shock protein (HSP20) family.</text>
</comment>
<dbReference type="EMBL" id="CP155447">
    <property type="protein sequence ID" value="XBH07862.1"/>
    <property type="molecule type" value="Genomic_DNA"/>
</dbReference>
<name>A0AAU7CSJ8_9BACT</name>
<protein>
    <submittedName>
        <fullName evidence="5">Hsp20/alpha crystallin family protein</fullName>
    </submittedName>
</protein>
<dbReference type="InterPro" id="IPR002068">
    <property type="entry name" value="A-crystallin/Hsp20_dom"/>
</dbReference>
<gene>
    <name evidence="5" type="ORF">V5E97_18070</name>
</gene>
<dbReference type="PROSITE" id="PS01031">
    <property type="entry name" value="SHSP"/>
    <property type="match status" value="1"/>
</dbReference>
<dbReference type="PANTHER" id="PTHR11527">
    <property type="entry name" value="HEAT-SHOCK PROTEIN 20 FAMILY MEMBER"/>
    <property type="match status" value="1"/>
</dbReference>
<dbReference type="InterPro" id="IPR008978">
    <property type="entry name" value="HSP20-like_chaperone"/>
</dbReference>
<sequence length="142" mass="15637">MSNHHSIPVAVDRSTPSDSSKPKASGSESTMPPAAYLTPPIDIHESPDGLILEADLPGAAENNLKIQLEDNVLSLFARITTPAPEGARILHEEYQVGDFYRSFILSDEVERSRITAELRNGVLRLILPKAERAKTHRIEIKS</sequence>
<accession>A0AAU7CSJ8</accession>
<proteinExistence type="inferred from homology"/>